<dbReference type="AlphaFoldDB" id="A8NY94"/>
<reference evidence="3 4" key="1">
    <citation type="journal article" date="2010" name="Proc. Natl. Acad. Sci. U.S.A.">
        <title>Insights into evolution of multicellular fungi from the assembled chromosomes of the mushroom Coprinopsis cinerea (Coprinus cinereus).</title>
        <authorList>
            <person name="Stajich J.E."/>
            <person name="Wilke S.K."/>
            <person name="Ahren D."/>
            <person name="Au C.H."/>
            <person name="Birren B.W."/>
            <person name="Borodovsky M."/>
            <person name="Burns C."/>
            <person name="Canback B."/>
            <person name="Casselton L.A."/>
            <person name="Cheng C.K."/>
            <person name="Deng J."/>
            <person name="Dietrich F.S."/>
            <person name="Fargo D.C."/>
            <person name="Farman M.L."/>
            <person name="Gathman A.C."/>
            <person name="Goldberg J."/>
            <person name="Guigo R."/>
            <person name="Hoegger P.J."/>
            <person name="Hooker J.B."/>
            <person name="Huggins A."/>
            <person name="James T.Y."/>
            <person name="Kamada T."/>
            <person name="Kilaru S."/>
            <person name="Kodira C."/>
            <person name="Kues U."/>
            <person name="Kupfer D."/>
            <person name="Kwan H.S."/>
            <person name="Lomsadze A."/>
            <person name="Li W."/>
            <person name="Lilly W.W."/>
            <person name="Ma L.J."/>
            <person name="Mackey A.J."/>
            <person name="Manning G."/>
            <person name="Martin F."/>
            <person name="Muraguchi H."/>
            <person name="Natvig D.O."/>
            <person name="Palmerini H."/>
            <person name="Ramesh M.A."/>
            <person name="Rehmeyer C.J."/>
            <person name="Roe B.A."/>
            <person name="Shenoy N."/>
            <person name="Stanke M."/>
            <person name="Ter-Hovhannisyan V."/>
            <person name="Tunlid A."/>
            <person name="Velagapudi R."/>
            <person name="Vision T.J."/>
            <person name="Zeng Q."/>
            <person name="Zolan M.E."/>
            <person name="Pukkila P.J."/>
        </authorList>
    </citation>
    <scope>NUCLEOTIDE SEQUENCE [LARGE SCALE GENOMIC DNA]</scope>
    <source>
        <strain evidence="4">Okayama-7 / 130 / ATCC MYA-4618 / FGSC 9003</strain>
    </source>
</reference>
<dbReference type="STRING" id="240176.A8NY94"/>
<evidence type="ECO:0000313" key="4">
    <source>
        <dbReference type="Proteomes" id="UP000001861"/>
    </source>
</evidence>
<feature type="compositionally biased region" description="Acidic residues" evidence="2">
    <location>
        <begin position="102"/>
        <end position="114"/>
    </location>
</feature>
<dbReference type="EMBL" id="AACS02000005">
    <property type="protein sequence ID" value="EAU84291.1"/>
    <property type="molecule type" value="Genomic_DNA"/>
</dbReference>
<dbReference type="GO" id="GO:0030688">
    <property type="term" value="C:preribosome, small subunit precursor"/>
    <property type="evidence" value="ECO:0007669"/>
    <property type="project" value="TreeGrafter"/>
</dbReference>
<evidence type="ECO:0000256" key="1">
    <source>
        <dbReference type="ARBA" id="ARBA00007114"/>
    </source>
</evidence>
<comment type="similarity">
    <text evidence="1">Belongs to the bystin family.</text>
</comment>
<dbReference type="GO" id="GO:0005730">
    <property type="term" value="C:nucleolus"/>
    <property type="evidence" value="ECO:0007669"/>
    <property type="project" value="TreeGrafter"/>
</dbReference>
<accession>A8NY94</accession>
<comment type="caution">
    <text evidence="3">The sequence shown here is derived from an EMBL/GenBank/DDBJ whole genome shotgun (WGS) entry which is preliminary data.</text>
</comment>
<evidence type="ECO:0000256" key="2">
    <source>
        <dbReference type="SAM" id="MobiDB-lite"/>
    </source>
</evidence>
<dbReference type="PANTHER" id="PTHR12821">
    <property type="entry name" value="BYSTIN"/>
    <property type="match status" value="1"/>
</dbReference>
<feature type="compositionally biased region" description="Acidic residues" evidence="2">
    <location>
        <begin position="76"/>
        <end position="86"/>
    </location>
</feature>
<dbReference type="InParanoid" id="A8NY94"/>
<dbReference type="Proteomes" id="UP000001861">
    <property type="component" value="Unassembled WGS sequence"/>
</dbReference>
<dbReference type="GO" id="GO:0006364">
    <property type="term" value="P:rRNA processing"/>
    <property type="evidence" value="ECO:0007669"/>
    <property type="project" value="TreeGrafter"/>
</dbReference>
<feature type="compositionally biased region" description="Basic and acidic residues" evidence="2">
    <location>
        <begin position="59"/>
        <end position="72"/>
    </location>
</feature>
<dbReference type="GO" id="GO:0005737">
    <property type="term" value="C:cytoplasm"/>
    <property type="evidence" value="ECO:0007669"/>
    <property type="project" value="TreeGrafter"/>
</dbReference>
<dbReference type="FunCoup" id="A8NY94">
    <property type="interactions" value="261"/>
</dbReference>
<evidence type="ECO:0000313" key="3">
    <source>
        <dbReference type="EMBL" id="EAU84291.1"/>
    </source>
</evidence>
<name>A8NY94_COPC7</name>
<sequence>MPRAVKQPTKPRHDPLHVQLNEDELHSKYGRVTQPGKRKKARRNDSDNEDTSEVILDPKTSRRIFELAKDQQQEIEFPEDEDDEPIREDPSAALSRPRTQASDDDDDENEDMDFEGVHDVDYEEEFEIDADDLETLDAIHPHNSTERRTLADLIFSKLDNPDSTPVAAIQKVQQDRDAPDPALGLNPAVVEAYEKVGVFLSKYKSGKLPKLFKVIPSLPAWARMLALTRPENWTPHACRAATKIFISNMKPAQAQLFLGVVLLDAVREDIRENKKLNVHYYEALKRALYKPAAFFKGLIFPLLDQGCTLKEAAIIASILAKVKVPVLHASAALLRIAEMDYSGPNSLFIRVLVDKKFDLPYKVIDALVFHFIRLSNTYKAKSRGDTEKLPVLWHQSLLVFAQRYASDLTPDQKDALLDVIRATPHPQISPEIRRELVSSVVRGAPRPDADQDIVMS</sequence>
<dbReference type="PANTHER" id="PTHR12821:SF0">
    <property type="entry name" value="BYSTIN"/>
    <property type="match status" value="1"/>
</dbReference>
<dbReference type="OMA" id="TKLPVIW"/>
<protein>
    <submittedName>
        <fullName evidence="3">Cell adhesion protein byn-1</fullName>
    </submittedName>
</protein>
<dbReference type="GeneID" id="6013931"/>
<dbReference type="RefSeq" id="XP_001837375.1">
    <property type="nucleotide sequence ID" value="XM_001837323.1"/>
</dbReference>
<organism evidence="3 4">
    <name type="scientific">Coprinopsis cinerea (strain Okayama-7 / 130 / ATCC MYA-4618 / FGSC 9003)</name>
    <name type="common">Inky cap fungus</name>
    <name type="synonym">Hormographiella aspergillata</name>
    <dbReference type="NCBI Taxonomy" id="240176"/>
    <lineage>
        <taxon>Eukaryota</taxon>
        <taxon>Fungi</taxon>
        <taxon>Dikarya</taxon>
        <taxon>Basidiomycota</taxon>
        <taxon>Agaricomycotina</taxon>
        <taxon>Agaricomycetes</taxon>
        <taxon>Agaricomycetidae</taxon>
        <taxon>Agaricales</taxon>
        <taxon>Agaricineae</taxon>
        <taxon>Psathyrellaceae</taxon>
        <taxon>Coprinopsis</taxon>
    </lineage>
</organism>
<dbReference type="Pfam" id="PF05291">
    <property type="entry name" value="Bystin"/>
    <property type="match status" value="1"/>
</dbReference>
<dbReference type="eggNOG" id="KOG3871">
    <property type="taxonomic scope" value="Eukaryota"/>
</dbReference>
<dbReference type="InterPro" id="IPR007955">
    <property type="entry name" value="Bystin"/>
</dbReference>
<proteinExistence type="inferred from homology"/>
<gene>
    <name evidence="3" type="ORF">CC1G_01287</name>
</gene>
<dbReference type="GO" id="GO:0030515">
    <property type="term" value="F:snoRNA binding"/>
    <property type="evidence" value="ECO:0007669"/>
    <property type="project" value="TreeGrafter"/>
</dbReference>
<dbReference type="VEuPathDB" id="FungiDB:CC1G_01287"/>
<keyword evidence="4" id="KW-1185">Reference proteome</keyword>
<dbReference type="OrthoDB" id="2192561at2759"/>
<feature type="region of interest" description="Disordered" evidence="2">
    <location>
        <begin position="1"/>
        <end position="117"/>
    </location>
</feature>
<dbReference type="KEGG" id="cci:CC1G_01287"/>